<reference evidence="7" key="1">
    <citation type="submission" date="2025-08" db="UniProtKB">
        <authorList>
            <consortium name="RefSeq"/>
        </authorList>
    </citation>
    <scope>IDENTIFICATION</scope>
</reference>
<keyword evidence="6" id="KW-1185">Reference proteome</keyword>
<evidence type="ECO:0000256" key="1">
    <source>
        <dbReference type="ARBA" id="ARBA00004167"/>
    </source>
</evidence>
<dbReference type="PANTHER" id="PTHR12988">
    <property type="entry name" value="SPHINGOMYELIN PHOSPHODIESTERASE 4"/>
    <property type="match status" value="1"/>
</dbReference>
<sequence>MASYIPLIEHLSASQNRPLHQRFRIMEEILRSTSLKELKASFPSIIHEIFDFEKEPNQGWQLDKLSKHHTPEVFSAIRSLLSPEGPLMKVVNYLHNDPAALYEFPIKYLPSPSRQMIESGAIPAFFLNKLQSQNLSSTVLLLNPFEYYMFHLAYALVNPVWRTVNHNWNDLHEYLYPTLIEDMLSYFLPCDKSSLPILPQFSNAAVRPILSQNQSRVFSKSLTQVSPSNASLSSSSHRSLFKSSFLNAQKIHMQNMPVYDQAETEIWRSETFLQVLIEFWLNQNSSGVNEIQSYACGVPFSAFRYTDPLKTIFEHFMPTMNHVKMVRLLVKYLHYFANSATLVVSSPYTHNIQSPLDQFKRSVIPHILQKKLYTFLKHAFAMWPLDSCFRMVLETWLSFIQPWRYKDISKGGILESHHSETDINKYVDQRWESFVEDNLLFYTVLTAEFIPRIYRMDLTSPYSAYMVFRVSKILSLPNLRDLIFKAESELFGNLSHPTDLGGSYLSGHNLFTSLLPSPILDLEGPHFQYQSFFSNQMKHSMVKVVNQLAEALEFVRDLQVKAPHSDTRSGFFSALFGFRDNSYSIYTSSDHKRLPGHLEQAIANFCDVFGIMKPVCMTSSTNLNQSDDPSIANESMYLTEPDKQYPECIATEFGLKLTDTGRKQLINKERRFDTFYVGDPDLQPVRSYENGTLVNILFRFCSFINSYFSSDLISLYSSPTFAGHFSRVFLKDPMSPEDLQRKIHSPISKSTTHLNFSHQPRISLRFLASYHTMVRLALAYFFMSFMLGTGLVPFLFLVLFLVMAYGLVVATYRMLTHSPPKLVQDPTNQ</sequence>
<dbReference type="AlphaFoldDB" id="A0A9W2YG30"/>
<keyword evidence="2 5" id="KW-0812">Transmembrane</keyword>
<dbReference type="GO" id="GO:0046513">
    <property type="term" value="P:ceramide biosynthetic process"/>
    <property type="evidence" value="ECO:0007669"/>
    <property type="project" value="TreeGrafter"/>
</dbReference>
<dbReference type="GO" id="GO:0016020">
    <property type="term" value="C:membrane"/>
    <property type="evidence" value="ECO:0007669"/>
    <property type="project" value="UniProtKB-SubCell"/>
</dbReference>
<dbReference type="RefSeq" id="XP_055861677.1">
    <property type="nucleotide sequence ID" value="XM_056005702.1"/>
</dbReference>
<dbReference type="GO" id="GO:0006685">
    <property type="term" value="P:sphingomyelin catabolic process"/>
    <property type="evidence" value="ECO:0007669"/>
    <property type="project" value="TreeGrafter"/>
</dbReference>
<evidence type="ECO:0000256" key="2">
    <source>
        <dbReference type="ARBA" id="ARBA00022692"/>
    </source>
</evidence>
<dbReference type="GO" id="GO:0050290">
    <property type="term" value="F:sphingomyelin phosphodiesterase D activity"/>
    <property type="evidence" value="ECO:0007669"/>
    <property type="project" value="InterPro"/>
</dbReference>
<evidence type="ECO:0000256" key="3">
    <source>
        <dbReference type="ARBA" id="ARBA00022989"/>
    </source>
</evidence>
<evidence type="ECO:0000313" key="7">
    <source>
        <dbReference type="RefSeq" id="XP_055861677.1"/>
    </source>
</evidence>
<comment type="subcellular location">
    <subcellularLocation>
        <location evidence="1">Membrane</location>
        <topology evidence="1">Single-pass membrane protein</topology>
    </subcellularLocation>
</comment>
<proteinExistence type="predicted"/>
<evidence type="ECO:0000256" key="5">
    <source>
        <dbReference type="SAM" id="Phobius"/>
    </source>
</evidence>
<dbReference type="OrthoDB" id="10251508at2759"/>
<name>A0A9W2YG30_BIOGL</name>
<dbReference type="OMA" id="EERGKIH"/>
<dbReference type="Proteomes" id="UP001165740">
    <property type="component" value="Chromosome 12"/>
</dbReference>
<evidence type="ECO:0000256" key="4">
    <source>
        <dbReference type="ARBA" id="ARBA00023136"/>
    </source>
</evidence>
<dbReference type="PANTHER" id="PTHR12988:SF6">
    <property type="entry name" value="SPHINGOMYELIN PHOSPHODIESTERASE 4"/>
    <property type="match status" value="1"/>
</dbReference>
<dbReference type="GeneID" id="106068403"/>
<dbReference type="InterPro" id="IPR024129">
    <property type="entry name" value="Sphingomy_SMPD4"/>
</dbReference>
<keyword evidence="4 5" id="KW-0472">Membrane</keyword>
<feature type="transmembrane region" description="Helical" evidence="5">
    <location>
        <begin position="794"/>
        <end position="815"/>
    </location>
</feature>
<protein>
    <submittedName>
        <fullName evidence="7">Sphingomyelin phosphodiesterase 4-like isoform X1</fullName>
    </submittedName>
</protein>
<keyword evidence="3 5" id="KW-1133">Transmembrane helix</keyword>
<dbReference type="GO" id="GO:0046475">
    <property type="term" value="P:glycerophospholipid catabolic process"/>
    <property type="evidence" value="ECO:0007669"/>
    <property type="project" value="TreeGrafter"/>
</dbReference>
<gene>
    <name evidence="7" type="primary">LOC106068403</name>
</gene>
<evidence type="ECO:0000313" key="6">
    <source>
        <dbReference type="Proteomes" id="UP001165740"/>
    </source>
</evidence>
<dbReference type="Pfam" id="PF14724">
    <property type="entry name" value="mit_SMPDase"/>
    <property type="match status" value="1"/>
</dbReference>
<accession>A0A9W2YG30</accession>
<organism evidence="6 7">
    <name type="scientific">Biomphalaria glabrata</name>
    <name type="common">Bloodfluke planorb</name>
    <name type="synonym">Freshwater snail</name>
    <dbReference type="NCBI Taxonomy" id="6526"/>
    <lineage>
        <taxon>Eukaryota</taxon>
        <taxon>Metazoa</taxon>
        <taxon>Spiralia</taxon>
        <taxon>Lophotrochozoa</taxon>
        <taxon>Mollusca</taxon>
        <taxon>Gastropoda</taxon>
        <taxon>Heterobranchia</taxon>
        <taxon>Euthyneura</taxon>
        <taxon>Panpulmonata</taxon>
        <taxon>Hygrophila</taxon>
        <taxon>Lymnaeoidea</taxon>
        <taxon>Planorbidae</taxon>
        <taxon>Biomphalaria</taxon>
    </lineage>
</organism>